<protein>
    <submittedName>
        <fullName evidence="1">Pyruvate kinase 2</fullName>
    </submittedName>
</protein>
<dbReference type="InterPro" id="IPR036918">
    <property type="entry name" value="Pyrv_Knase_C_sf"/>
</dbReference>
<dbReference type="SUPFAM" id="SSF52935">
    <property type="entry name" value="PK C-terminal domain-like"/>
    <property type="match status" value="1"/>
</dbReference>
<comment type="caution">
    <text evidence="1">The sequence shown here is derived from an EMBL/GenBank/DDBJ whole genome shotgun (WGS) entry which is preliminary data.</text>
</comment>
<dbReference type="Gene3D" id="3.40.1380.20">
    <property type="entry name" value="Pyruvate kinase, C-terminal domain"/>
    <property type="match status" value="1"/>
</dbReference>
<dbReference type="EMBL" id="JAKROA010000002">
    <property type="protein sequence ID" value="KAL5110840.1"/>
    <property type="molecule type" value="Genomic_DNA"/>
</dbReference>
<proteinExistence type="predicted"/>
<evidence type="ECO:0000313" key="1">
    <source>
        <dbReference type="EMBL" id="KAL5110840.1"/>
    </source>
</evidence>
<sequence length="67" mass="7628">MGVIRHHVSVILVQRSAISIAPAGPCCPVIAITRYPRVGRHCRAYSWLFPFVYTGERLDIWSEDMDL</sequence>
<evidence type="ECO:0000313" key="2">
    <source>
        <dbReference type="Proteomes" id="UP001651158"/>
    </source>
</evidence>
<name>A0ABR4QMG2_9CEST</name>
<keyword evidence="1" id="KW-0418">Kinase</keyword>
<gene>
    <name evidence="1" type="ORF">TcWFU_008738</name>
</gene>
<reference evidence="1 2" key="1">
    <citation type="journal article" date="2022" name="Front. Cell. Infect. Microbiol.">
        <title>The Genomes of Two Strains of Taenia crassiceps the Animal Model for the Study of Human Cysticercosis.</title>
        <authorList>
            <person name="Bobes R.J."/>
            <person name="Estrada K."/>
            <person name="Rios-Valencia D.G."/>
            <person name="Calderon-Gallegos A."/>
            <person name="de la Torre P."/>
            <person name="Carrero J.C."/>
            <person name="Sanchez-Flores A."/>
            <person name="Laclette J.P."/>
        </authorList>
    </citation>
    <scope>NUCLEOTIDE SEQUENCE [LARGE SCALE GENOMIC DNA]</scope>
    <source>
        <strain evidence="1">WFUcys</strain>
    </source>
</reference>
<dbReference type="Proteomes" id="UP001651158">
    <property type="component" value="Unassembled WGS sequence"/>
</dbReference>
<dbReference type="GO" id="GO:0016301">
    <property type="term" value="F:kinase activity"/>
    <property type="evidence" value="ECO:0007669"/>
    <property type="project" value="UniProtKB-KW"/>
</dbReference>
<keyword evidence="1" id="KW-0670">Pyruvate</keyword>
<accession>A0ABR4QMG2</accession>
<organism evidence="1 2">
    <name type="scientific">Taenia crassiceps</name>
    <dbReference type="NCBI Taxonomy" id="6207"/>
    <lineage>
        <taxon>Eukaryota</taxon>
        <taxon>Metazoa</taxon>
        <taxon>Spiralia</taxon>
        <taxon>Lophotrochozoa</taxon>
        <taxon>Platyhelminthes</taxon>
        <taxon>Cestoda</taxon>
        <taxon>Eucestoda</taxon>
        <taxon>Cyclophyllidea</taxon>
        <taxon>Taeniidae</taxon>
        <taxon>Taenia</taxon>
    </lineage>
</organism>
<keyword evidence="1" id="KW-0808">Transferase</keyword>
<keyword evidence="2" id="KW-1185">Reference proteome</keyword>